<feature type="region of interest" description="Disordered" evidence="11">
    <location>
        <begin position="777"/>
        <end position="826"/>
    </location>
</feature>
<dbReference type="SUPFAM" id="SSF51206">
    <property type="entry name" value="cAMP-binding domain-like"/>
    <property type="match status" value="2"/>
</dbReference>
<dbReference type="InterPro" id="IPR008948">
    <property type="entry name" value="L-Aspartase-like"/>
</dbReference>
<dbReference type="Gene3D" id="1.10.275.10">
    <property type="entry name" value="Fumarase/aspartase (N-terminal domain)"/>
    <property type="match status" value="1"/>
</dbReference>
<dbReference type="EMBL" id="JABANN010000181">
    <property type="protein sequence ID" value="KAF4667467.1"/>
    <property type="molecule type" value="Genomic_DNA"/>
</dbReference>
<reference evidence="13 14" key="1">
    <citation type="submission" date="2020-04" db="EMBL/GenBank/DDBJ databases">
        <title>Perkinsus olseni comparative genomics.</title>
        <authorList>
            <person name="Bogema D.R."/>
        </authorList>
    </citation>
    <scope>NUCLEOTIDE SEQUENCE [LARGE SCALE GENOMIC DNA]</scope>
    <source>
        <strain evidence="13">ATCC PRA-31</strain>
    </source>
</reference>
<feature type="region of interest" description="Disordered" evidence="11">
    <location>
        <begin position="52"/>
        <end position="112"/>
    </location>
</feature>
<dbReference type="PROSITE" id="PS00888">
    <property type="entry name" value="CNMP_BINDING_1"/>
    <property type="match status" value="2"/>
</dbReference>
<evidence type="ECO:0000256" key="7">
    <source>
        <dbReference type="ARBA" id="ARBA00022741"/>
    </source>
</evidence>
<dbReference type="CDD" id="cd00332">
    <property type="entry name" value="PAL-HAL"/>
    <property type="match status" value="1"/>
</dbReference>
<accession>A0A7J6M7D8</accession>
<evidence type="ECO:0000256" key="5">
    <source>
        <dbReference type="ARBA" id="ARBA00022566"/>
    </source>
</evidence>
<dbReference type="Pfam" id="PF00221">
    <property type="entry name" value="Lyase_aromatic"/>
    <property type="match status" value="2"/>
</dbReference>
<feature type="domain" description="Cyclic nucleotide-binding" evidence="12">
    <location>
        <begin position="295"/>
        <end position="415"/>
    </location>
</feature>
<evidence type="ECO:0000256" key="2">
    <source>
        <dbReference type="ARBA" id="ARBA00007238"/>
    </source>
</evidence>
<dbReference type="InterPro" id="IPR024083">
    <property type="entry name" value="Fumarase/histidase_N"/>
</dbReference>
<dbReference type="InterPro" id="IPR022313">
    <property type="entry name" value="Phe/His_NH3-lyase_AS"/>
</dbReference>
<dbReference type="InterPro" id="IPR018488">
    <property type="entry name" value="cNMP-bd_CS"/>
</dbReference>
<evidence type="ECO:0000256" key="9">
    <source>
        <dbReference type="ARBA" id="ARBA00023239"/>
    </source>
</evidence>
<evidence type="ECO:0000259" key="12">
    <source>
        <dbReference type="PROSITE" id="PS50042"/>
    </source>
</evidence>
<dbReference type="GO" id="GO:0016841">
    <property type="term" value="F:ammonia-lyase activity"/>
    <property type="evidence" value="ECO:0007669"/>
    <property type="project" value="InterPro"/>
</dbReference>
<keyword evidence="10" id="KW-0175">Coiled coil</keyword>
<keyword evidence="5" id="KW-0116">cAMP-binding</keyword>
<evidence type="ECO:0000256" key="11">
    <source>
        <dbReference type="SAM" id="MobiDB-lite"/>
    </source>
</evidence>
<dbReference type="Pfam" id="PF00027">
    <property type="entry name" value="cNMP_binding"/>
    <property type="match status" value="2"/>
</dbReference>
<feature type="compositionally biased region" description="Basic and acidic residues" evidence="11">
    <location>
        <begin position="69"/>
        <end position="86"/>
    </location>
</feature>
<dbReference type="SUPFAM" id="SSF48557">
    <property type="entry name" value="L-aspartase-like"/>
    <property type="match status" value="2"/>
</dbReference>
<keyword evidence="6" id="KW-0677">Repeat</keyword>
<keyword evidence="7" id="KW-0547">Nucleotide-binding</keyword>
<dbReference type="InterPro" id="IPR018490">
    <property type="entry name" value="cNMP-bd_dom_sf"/>
</dbReference>
<comment type="caution">
    <text evidence="13">The sequence shown here is derived from an EMBL/GenBank/DDBJ whole genome shotgun (WGS) entry which is preliminary data.</text>
</comment>
<evidence type="ECO:0000256" key="6">
    <source>
        <dbReference type="ARBA" id="ARBA00022737"/>
    </source>
</evidence>
<dbReference type="Gene3D" id="2.60.120.10">
    <property type="entry name" value="Jelly Rolls"/>
    <property type="match status" value="2"/>
</dbReference>
<proteinExistence type="inferred from homology"/>
<gene>
    <name evidence="13" type="ORF">FOL46_002525</name>
</gene>
<comment type="similarity">
    <text evidence="2">Belongs to the PAL/histidase family.</text>
</comment>
<dbReference type="SMART" id="SM00100">
    <property type="entry name" value="cNMP"/>
    <property type="match status" value="2"/>
</dbReference>
<evidence type="ECO:0000256" key="3">
    <source>
        <dbReference type="ARBA" id="ARBA00020355"/>
    </source>
</evidence>
<dbReference type="PANTHER" id="PTHR10362">
    <property type="entry name" value="HISTIDINE AMMONIA-LYASE"/>
    <property type="match status" value="1"/>
</dbReference>
<evidence type="ECO:0000256" key="8">
    <source>
        <dbReference type="ARBA" id="ARBA00023149"/>
    </source>
</evidence>
<dbReference type="FunFam" id="2.60.120.10:FF:000039">
    <property type="entry name" value="cAMP-dependent protein kinase regulatory subunit"/>
    <property type="match status" value="1"/>
</dbReference>
<keyword evidence="8" id="KW-0114">cAMP</keyword>
<dbReference type="FunFam" id="1.10.275.10:FF:000005">
    <property type="entry name" value="Histidine ammonia-lyase"/>
    <property type="match status" value="1"/>
</dbReference>
<dbReference type="CDD" id="cd22964">
    <property type="entry name" value="DD_CrRSP_unchar"/>
    <property type="match status" value="1"/>
</dbReference>
<dbReference type="InterPro" id="IPR000595">
    <property type="entry name" value="cNMP-bd_dom"/>
</dbReference>
<dbReference type="InterPro" id="IPR014710">
    <property type="entry name" value="RmlC-like_jellyroll"/>
</dbReference>
<sequence length="1095" mass="119317">MSSLDSLRIPEAKKTYIIQKLNPLLEDMVTECLTEMPNDPVEFMIKYLRENKSSGSKEAPADSLQAENDQLKKEINSLREMLKHGGGDAQGTTDGDNDSVVDSEDEDDDDYVDELPDNFVQSQAQRSKARASVSAEAYGAWNVKKEFTPPVYPKGDEQKARIKEVLSKSFLFAALENNDFAIVVDAMKEETVSAKERVINQGDDGDFLFVVESGELEVYKKFPGDEEEKMLKVCEVGDVFGELALLYNCPRAASIEAKTDCRLLRLDRETFNHIVKDAAAHKRERYESFLKSVPLLASMDAYERGQIADALKPVSVAAGEMVVTQGEPGDTFYVIEEGACEALKERDGGEQEVVMSYDSGDYFGELALLRGEPRAASVRAKTDAKLLALDRRSFKRLLGPLQDLLVKAYLVFTRQFLVAVDDGGGCREASHRYEPAVALSGELDAQICVLDGHSLTCEKLMELSKGNVELTLSPAAWDKVNRGRHVIDQILDKKEVAYGINTGFGMFSDVIVAPDQLSQLQVNLIRSHAAGVGPPLSRERTRMLLALRVNVIACGHSGARPETVEKMLAAFNEDCLSVVPCQGTVGASGDLAPLAHLCLGLLGEGLMWEPQSTDPKPAGEVLQRHGLEPLELGPKEGLALINGTQLISSLGCEAVMRSINVARCADVTCAITLEALMGTHNAFHPKIHAARPHCGQNLVASRIRGLLEPEKPSDLFDSHRYSGKVQDAYTLRCVPQVHGVVFETIEFVKRLLDVELNSATDNPMIFTGGADFYPTGSAKAPAGTRGRGHSGDASSTLKGSAATTPVCATPLSPIPPSQENSTSFDDSFPLLDGPDDASDISDLNDARKEIQKMRALLKNFKQENTALNTHLMETLLLGTSGFIISGGNFHGEYPAKALDYLAIGIQELANISERRMERLVNPALSNLPAFLVQNGGLNSGFMIAHCTAAALTSENKVLCHPSSVDTLSTSAAKEDHVSMGGYSARKCLEVISNVEVVIAIELMAACQALEFHRPCRSTAPLEAVYDLVRSAGVEPYDEDRYLAPDIDKVTDLIRSGAVWEVVEPYLKQREASQIDEVSPIDMMSRGQVLTLCRNL</sequence>
<keyword evidence="9" id="KW-0456">Lyase</keyword>
<evidence type="ECO:0000256" key="10">
    <source>
        <dbReference type="SAM" id="Coils"/>
    </source>
</evidence>
<dbReference type="GO" id="GO:0033554">
    <property type="term" value="P:cellular response to stress"/>
    <property type="evidence" value="ECO:0007669"/>
    <property type="project" value="UniProtKB-ARBA"/>
</dbReference>
<evidence type="ECO:0000256" key="4">
    <source>
        <dbReference type="ARBA" id="ARBA00022553"/>
    </source>
</evidence>
<dbReference type="Gene3D" id="1.20.200.10">
    <property type="entry name" value="Fumarase/aspartase (Central domain)"/>
    <property type="match status" value="1"/>
</dbReference>
<dbReference type="CDD" id="cd00038">
    <property type="entry name" value="CAP_ED"/>
    <property type="match status" value="2"/>
</dbReference>
<dbReference type="PROSITE" id="PS00488">
    <property type="entry name" value="PAL_HISTIDASE"/>
    <property type="match status" value="1"/>
</dbReference>
<dbReference type="PROSITE" id="PS00889">
    <property type="entry name" value="CNMP_BINDING_2"/>
    <property type="match status" value="2"/>
</dbReference>
<name>A0A7J6M7D8_PEROL</name>
<evidence type="ECO:0000313" key="13">
    <source>
        <dbReference type="EMBL" id="KAF4667467.1"/>
    </source>
</evidence>
<evidence type="ECO:0000256" key="1">
    <source>
        <dbReference type="ARBA" id="ARBA00005753"/>
    </source>
</evidence>
<dbReference type="InterPro" id="IPR001106">
    <property type="entry name" value="Aromatic_Lyase"/>
</dbReference>
<feature type="domain" description="Cyclic nucleotide-binding" evidence="12">
    <location>
        <begin position="171"/>
        <end position="292"/>
    </location>
</feature>
<comment type="similarity">
    <text evidence="1">Belongs to the cAMP-dependent kinase regulatory chain family.</text>
</comment>
<protein>
    <recommendedName>
        <fullName evidence="3">cAMP-dependent protein kinase regulatory subunit</fullName>
    </recommendedName>
</protein>
<feature type="coiled-coil region" evidence="10">
    <location>
        <begin position="843"/>
        <end position="870"/>
    </location>
</feature>
<feature type="compositionally biased region" description="Acidic residues" evidence="11">
    <location>
        <begin position="95"/>
        <end position="112"/>
    </location>
</feature>
<keyword evidence="4" id="KW-0597">Phosphoprotein</keyword>
<dbReference type="Proteomes" id="UP000572268">
    <property type="component" value="Unassembled WGS sequence"/>
</dbReference>
<dbReference type="GO" id="GO:0030552">
    <property type="term" value="F:cAMP binding"/>
    <property type="evidence" value="ECO:0007669"/>
    <property type="project" value="UniProtKB-KW"/>
</dbReference>
<organism evidence="13 14">
    <name type="scientific">Perkinsus olseni</name>
    <name type="common">Perkinsus atlanticus</name>
    <dbReference type="NCBI Taxonomy" id="32597"/>
    <lineage>
        <taxon>Eukaryota</taxon>
        <taxon>Sar</taxon>
        <taxon>Alveolata</taxon>
        <taxon>Perkinsozoa</taxon>
        <taxon>Perkinsea</taxon>
        <taxon>Perkinsida</taxon>
        <taxon>Perkinsidae</taxon>
        <taxon>Perkinsus</taxon>
    </lineage>
</organism>
<dbReference type="FunFam" id="2.60.120.10:FF:000006">
    <property type="entry name" value="cAMP-dependent protein kinase type I-alpha regulatory subunit"/>
    <property type="match status" value="1"/>
</dbReference>
<dbReference type="AlphaFoldDB" id="A0A7J6M7D8"/>
<evidence type="ECO:0000313" key="14">
    <source>
        <dbReference type="Proteomes" id="UP000572268"/>
    </source>
</evidence>
<dbReference type="PROSITE" id="PS50042">
    <property type="entry name" value="CNMP_BINDING_3"/>
    <property type="match status" value="2"/>
</dbReference>
<feature type="compositionally biased region" description="Polar residues" evidence="11">
    <location>
        <begin position="792"/>
        <end position="803"/>
    </location>
</feature>
<dbReference type="PRINTS" id="PR00103">
    <property type="entry name" value="CAMPKINASE"/>
</dbReference>